<evidence type="ECO:0000256" key="3">
    <source>
        <dbReference type="ARBA" id="ARBA00022801"/>
    </source>
</evidence>
<accession>A0A084EAZ0</accession>
<dbReference type="Pfam" id="PF00082">
    <property type="entry name" value="Peptidase_S8"/>
    <property type="match status" value="1"/>
</dbReference>
<evidence type="ECO:0000313" key="7">
    <source>
        <dbReference type="EMBL" id="KEZ15132.1"/>
    </source>
</evidence>
<sequence>MLSRQSGQSFLISQGVGSEQAERVQITSINDLPAHNYPLSGLPSELLTGEIEPVIALANQIVADDSATLAKFAISDRATLEDMIRVRLGLALLENDLPGVTRAAQDLRDVQSREDRRLTVGVIEEAVGEASASADPSSTVYNLLKARLGAVPYLQIDAWLKGERATYALANPDVVIGRTREDTDTIAKRGDGKVSRATAASIVAARADLDRFYPIAPQIAKALGEIIDANSHQTTADIWAERDVVLTEDSPATPISIAVWDGGVDMSLFAPASDPGLAIDAEANDVPELLRKTGQYEEQLPELIAAIKGVMELRAGLMTPDALDAQQKVAALKPEETKDFFESLGFAGVYLHGTHVAGIAVAGNPHARVQAISMHLPYRQEDFRISREISERRAAFYTEAVRRMRAAGVRVVNMSWRFGPDMFDMMFAAQGDYPDAAERKKAAQELFNIEKAALKAAIVSAPEILFVAGAGNEANDSGFSDYIPAGLSADNLLTVGAVDRAGREAQFTSVGGTVAIHANGVDIESLLPGGGLGTFSGTSMASPQVANAGAKLIAMKPELTGAQARALLTETADKQGNVILLNTRAAFIKAGIAV</sequence>
<reference evidence="7 8" key="1">
    <citation type="submission" date="2014-03" db="EMBL/GenBank/DDBJ databases">
        <title>Genome sequence of Sphingobium yanoikuyae B1.</title>
        <authorList>
            <person name="Gan H.M."/>
            <person name="Gan H.Y."/>
            <person name="Savka M.A."/>
        </authorList>
    </citation>
    <scope>NUCLEOTIDE SEQUENCE [LARGE SCALE GENOMIC DNA]</scope>
    <source>
        <strain evidence="7 8">B1</strain>
    </source>
</reference>
<dbReference type="InterPro" id="IPR000209">
    <property type="entry name" value="Peptidase_S8/S53_dom"/>
</dbReference>
<dbReference type="RefSeq" id="WP_080727341.1">
    <property type="nucleotide sequence ID" value="NZ_JGVR01000044.1"/>
</dbReference>
<gene>
    <name evidence="7" type="ORF">CP98_04605</name>
</gene>
<dbReference type="Gene3D" id="3.40.50.200">
    <property type="entry name" value="Peptidase S8/S53 domain"/>
    <property type="match status" value="1"/>
</dbReference>
<name>A0A084EAZ0_SPHYA</name>
<evidence type="ECO:0000256" key="1">
    <source>
        <dbReference type="ARBA" id="ARBA00011073"/>
    </source>
</evidence>
<proteinExistence type="inferred from homology"/>
<protein>
    <recommendedName>
        <fullName evidence="6">Peptidase S8/S53 domain-containing protein</fullName>
    </recommendedName>
</protein>
<dbReference type="InterPro" id="IPR050131">
    <property type="entry name" value="Peptidase_S8_subtilisin-like"/>
</dbReference>
<dbReference type="EMBL" id="JGVR01000044">
    <property type="protein sequence ID" value="KEZ15132.1"/>
    <property type="molecule type" value="Genomic_DNA"/>
</dbReference>
<evidence type="ECO:0000256" key="4">
    <source>
        <dbReference type="ARBA" id="ARBA00022825"/>
    </source>
</evidence>
<dbReference type="PANTHER" id="PTHR43806:SF11">
    <property type="entry name" value="CEREVISIN-RELATED"/>
    <property type="match status" value="1"/>
</dbReference>
<dbReference type="eggNOG" id="COG1404">
    <property type="taxonomic scope" value="Bacteria"/>
</dbReference>
<dbReference type="InterPro" id="IPR022398">
    <property type="entry name" value="Peptidase_S8_His-AS"/>
</dbReference>
<dbReference type="AlphaFoldDB" id="A0A084EAZ0"/>
<feature type="active site" description="Charge relay system" evidence="5">
    <location>
        <position position="539"/>
    </location>
</feature>
<dbReference type="GO" id="GO:0004252">
    <property type="term" value="F:serine-type endopeptidase activity"/>
    <property type="evidence" value="ECO:0007669"/>
    <property type="project" value="UniProtKB-UniRule"/>
</dbReference>
<keyword evidence="4 5" id="KW-0720">Serine protease</keyword>
<dbReference type="Proteomes" id="UP000028534">
    <property type="component" value="Unassembled WGS sequence"/>
</dbReference>
<comment type="similarity">
    <text evidence="1 5">Belongs to the peptidase S8 family.</text>
</comment>
<feature type="domain" description="Peptidase S8/S53" evidence="6">
    <location>
        <begin position="351"/>
        <end position="577"/>
    </location>
</feature>
<dbReference type="PROSITE" id="PS51892">
    <property type="entry name" value="SUBTILASE"/>
    <property type="match status" value="1"/>
</dbReference>
<organism evidence="7 8">
    <name type="scientific">Sphingobium yanoikuyae</name>
    <name type="common">Sphingomonas yanoikuyae</name>
    <dbReference type="NCBI Taxonomy" id="13690"/>
    <lineage>
        <taxon>Bacteria</taxon>
        <taxon>Pseudomonadati</taxon>
        <taxon>Pseudomonadota</taxon>
        <taxon>Alphaproteobacteria</taxon>
        <taxon>Sphingomonadales</taxon>
        <taxon>Sphingomonadaceae</taxon>
        <taxon>Sphingobium</taxon>
    </lineage>
</organism>
<comment type="caution">
    <text evidence="7">The sequence shown here is derived from an EMBL/GenBank/DDBJ whole genome shotgun (WGS) entry which is preliminary data.</text>
</comment>
<dbReference type="SUPFAM" id="SSF52743">
    <property type="entry name" value="Subtilisin-like"/>
    <property type="match status" value="1"/>
</dbReference>
<evidence type="ECO:0000256" key="2">
    <source>
        <dbReference type="ARBA" id="ARBA00022670"/>
    </source>
</evidence>
<keyword evidence="3 5" id="KW-0378">Hydrolase</keyword>
<dbReference type="GO" id="GO:0006508">
    <property type="term" value="P:proteolysis"/>
    <property type="evidence" value="ECO:0007669"/>
    <property type="project" value="UniProtKB-KW"/>
</dbReference>
<keyword evidence="2 5" id="KW-0645">Protease</keyword>
<feature type="active site" description="Charge relay system" evidence="5">
    <location>
        <position position="261"/>
    </location>
</feature>
<dbReference type="InterPro" id="IPR036852">
    <property type="entry name" value="Peptidase_S8/S53_dom_sf"/>
</dbReference>
<evidence type="ECO:0000313" key="8">
    <source>
        <dbReference type="Proteomes" id="UP000028534"/>
    </source>
</evidence>
<dbReference type="PATRIC" id="fig|13690.10.peg.4743"/>
<dbReference type="PANTHER" id="PTHR43806">
    <property type="entry name" value="PEPTIDASE S8"/>
    <property type="match status" value="1"/>
</dbReference>
<evidence type="ECO:0000256" key="5">
    <source>
        <dbReference type="PROSITE-ProRule" id="PRU01240"/>
    </source>
</evidence>
<evidence type="ECO:0000259" key="6">
    <source>
        <dbReference type="Pfam" id="PF00082"/>
    </source>
</evidence>
<feature type="active site" description="Charge relay system" evidence="5">
    <location>
        <position position="352"/>
    </location>
</feature>
<dbReference type="PROSITE" id="PS00137">
    <property type="entry name" value="SUBTILASE_HIS"/>
    <property type="match status" value="1"/>
</dbReference>